<dbReference type="SUPFAM" id="SSF51261">
    <property type="entry name" value="Duplicated hybrid motif"/>
    <property type="match status" value="1"/>
</dbReference>
<feature type="domain" description="M23ase beta-sheet core" evidence="4">
    <location>
        <begin position="344"/>
        <end position="435"/>
    </location>
</feature>
<name>A0A2N0VGK3_9BACT</name>
<dbReference type="InterPro" id="IPR011055">
    <property type="entry name" value="Dup_hybrid_motif"/>
</dbReference>
<reference evidence="5 6" key="1">
    <citation type="submission" date="2017-11" db="EMBL/GenBank/DDBJ databases">
        <title>Rhodohalobacter 15182 sp. nov., isolated from a salt lake.</title>
        <authorList>
            <person name="Han S."/>
        </authorList>
    </citation>
    <scope>NUCLEOTIDE SEQUENCE [LARGE SCALE GENOMIC DNA]</scope>
    <source>
        <strain evidence="5 6">15182</strain>
    </source>
</reference>
<keyword evidence="2" id="KW-0175">Coiled coil</keyword>
<dbReference type="OrthoDB" id="9815884at2"/>
<accession>A0A2N0VGK3</accession>
<evidence type="ECO:0000259" key="4">
    <source>
        <dbReference type="Pfam" id="PF01551"/>
    </source>
</evidence>
<evidence type="ECO:0000256" key="3">
    <source>
        <dbReference type="SAM" id="MobiDB-lite"/>
    </source>
</evidence>
<evidence type="ECO:0000313" key="6">
    <source>
        <dbReference type="Proteomes" id="UP000233398"/>
    </source>
</evidence>
<keyword evidence="1" id="KW-0732">Signal</keyword>
<dbReference type="SUPFAM" id="SSF57997">
    <property type="entry name" value="Tropomyosin"/>
    <property type="match status" value="1"/>
</dbReference>
<organism evidence="5 6">
    <name type="scientific">Rhodohalobacter barkolensis</name>
    <dbReference type="NCBI Taxonomy" id="2053187"/>
    <lineage>
        <taxon>Bacteria</taxon>
        <taxon>Pseudomonadati</taxon>
        <taxon>Balneolota</taxon>
        <taxon>Balneolia</taxon>
        <taxon>Balneolales</taxon>
        <taxon>Balneolaceae</taxon>
        <taxon>Rhodohalobacter</taxon>
    </lineage>
</organism>
<dbReference type="InterPro" id="IPR016047">
    <property type="entry name" value="M23ase_b-sheet_dom"/>
</dbReference>
<dbReference type="PANTHER" id="PTHR21666">
    <property type="entry name" value="PEPTIDASE-RELATED"/>
    <property type="match status" value="1"/>
</dbReference>
<dbReference type="CDD" id="cd12797">
    <property type="entry name" value="M23_peptidase"/>
    <property type="match status" value="1"/>
</dbReference>
<feature type="coiled-coil region" evidence="2">
    <location>
        <begin position="40"/>
        <end position="127"/>
    </location>
</feature>
<feature type="region of interest" description="Disordered" evidence="3">
    <location>
        <begin position="258"/>
        <end position="284"/>
    </location>
</feature>
<protein>
    <recommendedName>
        <fullName evidence="4">M23ase beta-sheet core domain-containing protein</fullName>
    </recommendedName>
</protein>
<dbReference type="GO" id="GO:0004222">
    <property type="term" value="F:metalloendopeptidase activity"/>
    <property type="evidence" value="ECO:0007669"/>
    <property type="project" value="TreeGrafter"/>
</dbReference>
<evidence type="ECO:0000256" key="2">
    <source>
        <dbReference type="SAM" id="Coils"/>
    </source>
</evidence>
<dbReference type="EMBL" id="PISP01000003">
    <property type="protein sequence ID" value="PKD43321.1"/>
    <property type="molecule type" value="Genomic_DNA"/>
</dbReference>
<comment type="caution">
    <text evidence="5">The sequence shown here is derived from an EMBL/GenBank/DDBJ whole genome shotgun (WGS) entry which is preliminary data.</text>
</comment>
<dbReference type="Proteomes" id="UP000233398">
    <property type="component" value="Unassembled WGS sequence"/>
</dbReference>
<evidence type="ECO:0000256" key="1">
    <source>
        <dbReference type="ARBA" id="ARBA00022729"/>
    </source>
</evidence>
<dbReference type="Gene3D" id="2.70.70.10">
    <property type="entry name" value="Glucose Permease (Domain IIA)"/>
    <property type="match status" value="1"/>
</dbReference>
<dbReference type="InterPro" id="IPR050570">
    <property type="entry name" value="Cell_wall_metabolism_enzyme"/>
</dbReference>
<dbReference type="Gene3D" id="6.10.250.3150">
    <property type="match status" value="1"/>
</dbReference>
<dbReference type="RefSeq" id="WP_101073796.1">
    <property type="nucleotide sequence ID" value="NZ_PISP01000003.1"/>
</dbReference>
<dbReference type="PANTHER" id="PTHR21666:SF289">
    <property type="entry name" value="L-ALA--D-GLU ENDOPEPTIDASE"/>
    <property type="match status" value="1"/>
</dbReference>
<evidence type="ECO:0000313" key="5">
    <source>
        <dbReference type="EMBL" id="PKD43321.1"/>
    </source>
</evidence>
<dbReference type="Pfam" id="PF01551">
    <property type="entry name" value="Peptidase_M23"/>
    <property type="match status" value="1"/>
</dbReference>
<proteinExistence type="predicted"/>
<sequence>MTFRLPTYLFLFLTLCFGVDVLFAQDSSYEEQRNQVVQQQNSTRSQIETLQEQIDNYSERLGYATERYDQMFQQYQEMERLIALQQENIRQMTREQEQITEEIQLIEQNINRLQEELRTLIEEYKETLTFLYKNGRTTEVALLLSSGSFNQLLIRSYYLGKFDEYQSAQADRIKETQEEYEESIVDLEETRERNQEALASIREETDQLQQRREMQERNVQLLRRDRDNLQEQLEIHQRQLAELTEVLENLVAEEERIQREEEERRRRLAEASEIEDDDERRAAEERYSRPILRESGISNEELLAYENSFEENRGELPWPVDNGTITQKFGIRTHPVFNTQTNFPGIEIAAVPGSTVRAVNDGYVFGIQNFLGFGDVVLVHHGTYKTMYGNMSEVFVRKNQVLQKGDVVGLSGDENSANGEVIIFMIAEGSEYIDPQQWLQSTPVP</sequence>
<keyword evidence="6" id="KW-1185">Reference proteome</keyword>
<dbReference type="AlphaFoldDB" id="A0A2N0VGK3"/>
<feature type="compositionally biased region" description="Basic and acidic residues" evidence="3">
    <location>
        <begin position="258"/>
        <end position="270"/>
    </location>
</feature>
<gene>
    <name evidence="5" type="ORF">CWD77_11965</name>
</gene>